<dbReference type="InterPro" id="IPR007110">
    <property type="entry name" value="Ig-like_dom"/>
</dbReference>
<evidence type="ECO:0000256" key="1">
    <source>
        <dbReference type="SAM" id="SignalP"/>
    </source>
</evidence>
<protein>
    <recommendedName>
        <fullName evidence="2">Ig-like domain-containing protein</fullName>
    </recommendedName>
</protein>
<dbReference type="PANTHER" id="PTHR21261:SF6">
    <property type="entry name" value="BEATEN PATH IIA-RELATED"/>
    <property type="match status" value="1"/>
</dbReference>
<feature type="signal peptide" evidence="1">
    <location>
        <begin position="1"/>
        <end position="23"/>
    </location>
</feature>
<feature type="domain" description="Ig-like" evidence="2">
    <location>
        <begin position="14"/>
        <end position="132"/>
    </location>
</feature>
<dbReference type="AlphaFoldDB" id="A0A8D8YJ67"/>
<organism evidence="3">
    <name type="scientific">Cacopsylla melanoneura</name>
    <dbReference type="NCBI Taxonomy" id="428564"/>
    <lineage>
        <taxon>Eukaryota</taxon>
        <taxon>Metazoa</taxon>
        <taxon>Ecdysozoa</taxon>
        <taxon>Arthropoda</taxon>
        <taxon>Hexapoda</taxon>
        <taxon>Insecta</taxon>
        <taxon>Pterygota</taxon>
        <taxon>Neoptera</taxon>
        <taxon>Paraneoptera</taxon>
        <taxon>Hemiptera</taxon>
        <taxon>Sternorrhyncha</taxon>
        <taxon>Psylloidea</taxon>
        <taxon>Psyllidae</taxon>
        <taxon>Psyllinae</taxon>
        <taxon>Cacopsylla</taxon>
    </lineage>
</organism>
<dbReference type="EMBL" id="HBUF01581979">
    <property type="protein sequence ID" value="CAG6770497.1"/>
    <property type="molecule type" value="Transcribed_RNA"/>
</dbReference>
<reference evidence="3" key="1">
    <citation type="submission" date="2021-05" db="EMBL/GenBank/DDBJ databases">
        <authorList>
            <person name="Alioto T."/>
            <person name="Alioto T."/>
            <person name="Gomez Garrido J."/>
        </authorList>
    </citation>
    <scope>NUCLEOTIDE SEQUENCE</scope>
</reference>
<dbReference type="PROSITE" id="PS50835">
    <property type="entry name" value="IG_LIKE"/>
    <property type="match status" value="1"/>
</dbReference>
<dbReference type="EMBL" id="HBUF01378821">
    <property type="protein sequence ID" value="CAG6729437.1"/>
    <property type="molecule type" value="Transcribed_RNA"/>
</dbReference>
<proteinExistence type="predicted"/>
<dbReference type="EMBL" id="HBUF01378820">
    <property type="protein sequence ID" value="CAG6729436.1"/>
    <property type="molecule type" value="Transcribed_RNA"/>
</dbReference>
<keyword evidence="1" id="KW-0732">Signal</keyword>
<dbReference type="InterPro" id="IPR036179">
    <property type="entry name" value="Ig-like_dom_sf"/>
</dbReference>
<dbReference type="EMBL" id="HBUF01581978">
    <property type="protein sequence ID" value="CAG6770496.1"/>
    <property type="molecule type" value="Transcribed_RNA"/>
</dbReference>
<accession>A0A8D8YJ67</accession>
<evidence type="ECO:0000313" key="3">
    <source>
        <dbReference type="EMBL" id="CAG6729436.1"/>
    </source>
</evidence>
<dbReference type="InterPro" id="IPR013783">
    <property type="entry name" value="Ig-like_fold"/>
</dbReference>
<dbReference type="Gene3D" id="2.60.40.10">
    <property type="entry name" value="Immunoglobulins"/>
    <property type="match status" value="1"/>
</dbReference>
<dbReference type="EMBL" id="HBUF01171119">
    <property type="protein sequence ID" value="CAG6652373.1"/>
    <property type="molecule type" value="Transcribed_RNA"/>
</dbReference>
<name>A0A8D8YJ67_9HEMI</name>
<dbReference type="FunFam" id="2.60.40.10:FF:000437">
    <property type="entry name" value="Beat-IIIc, isoform A"/>
    <property type="match status" value="1"/>
</dbReference>
<sequence>MHTFGIIFGFVLLPFVCFRVLDCLKDVYLEIIPPAVQKGHNVTLFCHYDMEGAPLYSVKWYRGKHEYYRYTPSDSPQSKVFPLHGISVDNSLSNSSQVVLRDIGLNLSGLMRCEVTADAPTYKTSIANKTMTVVDSIPGKVKFWSEQSFYKAGDMLKASCISPASRPPSVLTFLINNQTISSAFTHKRQIAERDFLESTELNVTYLLKPEHFISGEATIECRAAILGMPRGDAVIKLLSSESDPVPEKATSVTSGCTGLLFLIHLYSLTMVLLYKDR</sequence>
<dbReference type="PANTHER" id="PTHR21261">
    <property type="entry name" value="BEAT PROTEIN"/>
    <property type="match status" value="1"/>
</dbReference>
<dbReference type="SUPFAM" id="SSF48726">
    <property type="entry name" value="Immunoglobulin"/>
    <property type="match status" value="1"/>
</dbReference>
<dbReference type="EMBL" id="HBUF01171118">
    <property type="protein sequence ID" value="CAG6652372.1"/>
    <property type="molecule type" value="Transcribed_RNA"/>
</dbReference>
<evidence type="ECO:0000259" key="2">
    <source>
        <dbReference type="PROSITE" id="PS50835"/>
    </source>
</evidence>
<feature type="chain" id="PRO_5035703691" description="Ig-like domain-containing protein" evidence="1">
    <location>
        <begin position="24"/>
        <end position="277"/>
    </location>
</feature>